<dbReference type="EMBL" id="GBXM01011641">
    <property type="protein sequence ID" value="JAH96936.1"/>
    <property type="molecule type" value="Transcribed_RNA"/>
</dbReference>
<evidence type="ECO:0000313" key="2">
    <source>
        <dbReference type="EMBL" id="JAH96936.1"/>
    </source>
</evidence>
<dbReference type="AlphaFoldDB" id="A0A0E9X399"/>
<accession>A0A0E9X399</accession>
<reference evidence="2" key="2">
    <citation type="journal article" date="2015" name="Fish Shellfish Immunol.">
        <title>Early steps in the European eel (Anguilla anguilla)-Vibrio vulnificus interaction in the gills: Role of the RtxA13 toxin.</title>
        <authorList>
            <person name="Callol A."/>
            <person name="Pajuelo D."/>
            <person name="Ebbesson L."/>
            <person name="Teles M."/>
            <person name="MacKenzie S."/>
            <person name="Amaro C."/>
        </authorList>
    </citation>
    <scope>NUCLEOTIDE SEQUENCE</scope>
</reference>
<keyword evidence="1" id="KW-0472">Membrane</keyword>
<organism evidence="2">
    <name type="scientific">Anguilla anguilla</name>
    <name type="common">European freshwater eel</name>
    <name type="synonym">Muraena anguilla</name>
    <dbReference type="NCBI Taxonomy" id="7936"/>
    <lineage>
        <taxon>Eukaryota</taxon>
        <taxon>Metazoa</taxon>
        <taxon>Chordata</taxon>
        <taxon>Craniata</taxon>
        <taxon>Vertebrata</taxon>
        <taxon>Euteleostomi</taxon>
        <taxon>Actinopterygii</taxon>
        <taxon>Neopterygii</taxon>
        <taxon>Teleostei</taxon>
        <taxon>Anguilliformes</taxon>
        <taxon>Anguillidae</taxon>
        <taxon>Anguilla</taxon>
    </lineage>
</organism>
<proteinExistence type="predicted"/>
<keyword evidence="1" id="KW-0812">Transmembrane</keyword>
<sequence>MEMKQMYRKAVLNESKNKCEVLFKILILVPCSGGFFNPILATILDVHKLNWMNTEVKLIFFVFCCDLPNTSVARDLSAFCFSDLLFALYMMTDVRLWLVGIAETLRYYC</sequence>
<evidence type="ECO:0000256" key="1">
    <source>
        <dbReference type="SAM" id="Phobius"/>
    </source>
</evidence>
<reference evidence="2" key="1">
    <citation type="submission" date="2014-11" db="EMBL/GenBank/DDBJ databases">
        <authorList>
            <person name="Amaro Gonzalez C."/>
        </authorList>
    </citation>
    <scope>NUCLEOTIDE SEQUENCE</scope>
</reference>
<protein>
    <submittedName>
        <fullName evidence="2">Uncharacterized protein</fullName>
    </submittedName>
</protein>
<feature type="transmembrane region" description="Helical" evidence="1">
    <location>
        <begin position="76"/>
        <end position="98"/>
    </location>
</feature>
<feature type="transmembrane region" description="Helical" evidence="1">
    <location>
        <begin position="21"/>
        <end position="44"/>
    </location>
</feature>
<name>A0A0E9X399_ANGAN</name>
<keyword evidence="1" id="KW-1133">Transmembrane helix</keyword>